<keyword evidence="1" id="KW-0732">Signal</keyword>
<evidence type="ECO:0000313" key="2">
    <source>
        <dbReference type="EMBL" id="MDO1450366.1"/>
    </source>
</evidence>
<reference evidence="2" key="1">
    <citation type="submission" date="2023-07" db="EMBL/GenBank/DDBJ databases">
        <title>The genome sequence of Rhodocytophaga aerolata KACC 12507.</title>
        <authorList>
            <person name="Zhang X."/>
        </authorList>
    </citation>
    <scope>NUCLEOTIDE SEQUENCE</scope>
    <source>
        <strain evidence="2">KACC 12507</strain>
    </source>
</reference>
<proteinExistence type="predicted"/>
<dbReference type="EMBL" id="JAUKPO010000029">
    <property type="protein sequence ID" value="MDO1450366.1"/>
    <property type="molecule type" value="Genomic_DNA"/>
</dbReference>
<organism evidence="2 3">
    <name type="scientific">Rhodocytophaga aerolata</name>
    <dbReference type="NCBI Taxonomy" id="455078"/>
    <lineage>
        <taxon>Bacteria</taxon>
        <taxon>Pseudomonadati</taxon>
        <taxon>Bacteroidota</taxon>
        <taxon>Cytophagia</taxon>
        <taxon>Cytophagales</taxon>
        <taxon>Rhodocytophagaceae</taxon>
        <taxon>Rhodocytophaga</taxon>
    </lineage>
</organism>
<dbReference type="RefSeq" id="WP_302041168.1">
    <property type="nucleotide sequence ID" value="NZ_JAUKPO010000029.1"/>
</dbReference>
<name>A0ABT8RE38_9BACT</name>
<protein>
    <recommendedName>
        <fullName evidence="4">DUF4369 domain-containing protein</fullName>
    </recommendedName>
</protein>
<evidence type="ECO:0000256" key="1">
    <source>
        <dbReference type="SAM" id="SignalP"/>
    </source>
</evidence>
<evidence type="ECO:0008006" key="4">
    <source>
        <dbReference type="Google" id="ProtNLM"/>
    </source>
</evidence>
<keyword evidence="3" id="KW-1185">Reference proteome</keyword>
<feature type="signal peptide" evidence="1">
    <location>
        <begin position="1"/>
        <end position="26"/>
    </location>
</feature>
<dbReference type="Proteomes" id="UP001168528">
    <property type="component" value="Unassembled WGS sequence"/>
</dbReference>
<evidence type="ECO:0000313" key="3">
    <source>
        <dbReference type="Proteomes" id="UP001168528"/>
    </source>
</evidence>
<gene>
    <name evidence="2" type="ORF">Q0590_29090</name>
</gene>
<sequence>MYKFCLVSAWFCLIAVIRTVAQPSQADSTSLPQAISSAKQFYLQKTQNQLHLYNGVEYITGTEGYVKGHPYFNSDVAEEGTISYDNIVYAQVPLQYDIFKDEVVVEHMDNGHKIKLHSQKIQHFSLGGHTFVRIQPNNTATSTIRPGFYDRLYAGHVTLYARRVKIAQQATRGVSKEYLQKNSYFIEKDNQFYPVKNKSSVLRVFNDQKKALQQYLRETHMKFKQDPEYAMAKLAEQYSQLVKPL</sequence>
<comment type="caution">
    <text evidence="2">The sequence shown here is derived from an EMBL/GenBank/DDBJ whole genome shotgun (WGS) entry which is preliminary data.</text>
</comment>
<accession>A0ABT8RE38</accession>
<feature type="chain" id="PRO_5046627551" description="DUF4369 domain-containing protein" evidence="1">
    <location>
        <begin position="27"/>
        <end position="245"/>
    </location>
</feature>